<reference evidence="2" key="1">
    <citation type="submission" date="2017-07" db="EMBL/GenBank/DDBJ databases">
        <authorList>
            <person name="Mikheyev A."/>
            <person name="Grau M."/>
        </authorList>
    </citation>
    <scope>NUCLEOTIDE SEQUENCE</scope>
    <source>
        <tissue evidence="2">Venom_gland</tissue>
    </source>
</reference>
<feature type="compositionally biased region" description="Basic and acidic residues" evidence="1">
    <location>
        <begin position="22"/>
        <end position="35"/>
    </location>
</feature>
<protein>
    <submittedName>
        <fullName evidence="2">Uncharacterized protein</fullName>
    </submittedName>
</protein>
<feature type="region of interest" description="Disordered" evidence="1">
    <location>
        <begin position="22"/>
        <end position="63"/>
    </location>
</feature>
<organism evidence="2">
    <name type="scientific">Micrurus surinamensis</name>
    <name type="common">Surinam coral snake</name>
    <dbReference type="NCBI Taxonomy" id="129470"/>
    <lineage>
        <taxon>Eukaryota</taxon>
        <taxon>Metazoa</taxon>
        <taxon>Chordata</taxon>
        <taxon>Craniata</taxon>
        <taxon>Vertebrata</taxon>
        <taxon>Euteleostomi</taxon>
        <taxon>Lepidosauria</taxon>
        <taxon>Squamata</taxon>
        <taxon>Bifurcata</taxon>
        <taxon>Unidentata</taxon>
        <taxon>Episquamata</taxon>
        <taxon>Toxicofera</taxon>
        <taxon>Serpentes</taxon>
        <taxon>Colubroidea</taxon>
        <taxon>Elapidae</taxon>
        <taxon>Elapinae</taxon>
        <taxon>Micrurus</taxon>
    </lineage>
</organism>
<reference evidence="2" key="2">
    <citation type="submission" date="2017-11" db="EMBL/GenBank/DDBJ databases">
        <title>Coralsnake Venomics: Analyses of Venom Gland Transcriptomes and Proteomes of Six Brazilian Taxa.</title>
        <authorList>
            <person name="Aird S.D."/>
            <person name="Jorge da Silva N."/>
            <person name="Qiu L."/>
            <person name="Villar-Briones A."/>
            <person name="Aparecida-Saddi V."/>
            <person name="Campos-Telles M.P."/>
            <person name="Grau M."/>
            <person name="Mikheyev A.S."/>
        </authorList>
    </citation>
    <scope>NUCLEOTIDE SEQUENCE</scope>
    <source>
        <tissue evidence="2">Venom_gland</tissue>
    </source>
</reference>
<dbReference type="EMBL" id="IACN01032774">
    <property type="protein sequence ID" value="LAB50754.1"/>
    <property type="molecule type" value="Transcribed_RNA"/>
</dbReference>
<proteinExistence type="predicted"/>
<feature type="compositionally biased region" description="Basic and acidic residues" evidence="1">
    <location>
        <begin position="53"/>
        <end position="63"/>
    </location>
</feature>
<name>A0A2D4NYH7_MICSU</name>
<accession>A0A2D4NYH7</accession>
<evidence type="ECO:0000313" key="2">
    <source>
        <dbReference type="EMBL" id="LAB50754.1"/>
    </source>
</evidence>
<evidence type="ECO:0000256" key="1">
    <source>
        <dbReference type="SAM" id="MobiDB-lite"/>
    </source>
</evidence>
<dbReference type="AlphaFoldDB" id="A0A2D4NYH7"/>
<sequence length="111" mass="12422">MLKRDQTSMVNARKLEKAEARLKAKQCKKQERDSVKSGSPLVLEEASASQAASKKENRLEMSGKNKSYDVRIENFDVSFGERVLLTGADLNLAYGRRYGLVVGTGWARPRC</sequence>